<dbReference type="InterPro" id="IPR035104">
    <property type="entry name" value="Ribosomal_protein_S1-like"/>
</dbReference>
<feature type="domain" description="S1 motif" evidence="6">
    <location>
        <begin position="329"/>
        <end position="397"/>
    </location>
</feature>
<keyword evidence="8" id="KW-1185">Reference proteome</keyword>
<feature type="compositionally biased region" description="Low complexity" evidence="5">
    <location>
        <begin position="67"/>
        <end position="84"/>
    </location>
</feature>
<protein>
    <submittedName>
        <fullName evidence="7">30S ribosomal protein S1</fullName>
    </submittedName>
</protein>
<dbReference type="RefSeq" id="WP_145026413.1">
    <property type="nucleotide sequence ID" value="NZ_CP036271.1"/>
</dbReference>
<dbReference type="PRINTS" id="PR00681">
    <property type="entry name" value="RIBOSOMALS1"/>
</dbReference>
<evidence type="ECO:0000256" key="2">
    <source>
        <dbReference type="ARBA" id="ARBA00022980"/>
    </source>
</evidence>
<feature type="region of interest" description="Disordered" evidence="5">
    <location>
        <begin position="1"/>
        <end position="84"/>
    </location>
</feature>
<keyword evidence="3" id="KW-0687">Ribonucleoprotein</keyword>
<dbReference type="FunFam" id="2.40.50.140:FF:000103">
    <property type="entry name" value="protein RRP5 homolog"/>
    <property type="match status" value="1"/>
</dbReference>
<dbReference type="InParanoid" id="A0A517S7U2"/>
<feature type="compositionally biased region" description="Basic and acidic residues" evidence="5">
    <location>
        <begin position="487"/>
        <end position="497"/>
    </location>
</feature>
<dbReference type="AlphaFoldDB" id="A0A517S7U2"/>
<comment type="similarity">
    <text evidence="1">Belongs to the bacterial ribosomal protein bS1 family.</text>
</comment>
<dbReference type="Gene3D" id="2.40.50.140">
    <property type="entry name" value="Nucleic acid-binding proteins"/>
    <property type="match status" value="4"/>
</dbReference>
<evidence type="ECO:0000256" key="4">
    <source>
        <dbReference type="ARBA" id="ARBA00025604"/>
    </source>
</evidence>
<organism evidence="7 8">
    <name type="scientific">Caulifigura coniformis</name>
    <dbReference type="NCBI Taxonomy" id="2527983"/>
    <lineage>
        <taxon>Bacteria</taxon>
        <taxon>Pseudomonadati</taxon>
        <taxon>Planctomycetota</taxon>
        <taxon>Planctomycetia</taxon>
        <taxon>Planctomycetales</taxon>
        <taxon>Planctomycetaceae</taxon>
        <taxon>Caulifigura</taxon>
    </lineage>
</organism>
<dbReference type="PROSITE" id="PS50126">
    <property type="entry name" value="S1"/>
    <property type="match status" value="4"/>
</dbReference>
<feature type="domain" description="S1 motif" evidence="6">
    <location>
        <begin position="242"/>
        <end position="308"/>
    </location>
</feature>
<proteinExistence type="inferred from homology"/>
<evidence type="ECO:0000256" key="3">
    <source>
        <dbReference type="ARBA" id="ARBA00023274"/>
    </source>
</evidence>
<feature type="domain" description="S1 motif" evidence="6">
    <location>
        <begin position="414"/>
        <end position="483"/>
    </location>
</feature>
<dbReference type="InterPro" id="IPR012340">
    <property type="entry name" value="NA-bd_OB-fold"/>
</dbReference>
<dbReference type="CDD" id="cd04465">
    <property type="entry name" value="S1_RPS1_repeat_ec2_hs2"/>
    <property type="match status" value="1"/>
</dbReference>
<dbReference type="GO" id="GO:0003735">
    <property type="term" value="F:structural constituent of ribosome"/>
    <property type="evidence" value="ECO:0007669"/>
    <property type="project" value="TreeGrafter"/>
</dbReference>
<accession>A0A517S7U2</accession>
<evidence type="ECO:0000256" key="1">
    <source>
        <dbReference type="ARBA" id="ARBA00006767"/>
    </source>
</evidence>
<dbReference type="PANTHER" id="PTHR10724:SF7">
    <property type="entry name" value="SMALL RIBOSOMAL SUBUNIT PROTEIN BS1C"/>
    <property type="match status" value="1"/>
</dbReference>
<dbReference type="PANTHER" id="PTHR10724">
    <property type="entry name" value="30S RIBOSOMAL PROTEIN S1"/>
    <property type="match status" value="1"/>
</dbReference>
<evidence type="ECO:0000256" key="5">
    <source>
        <dbReference type="SAM" id="MobiDB-lite"/>
    </source>
</evidence>
<dbReference type="GO" id="GO:0003729">
    <property type="term" value="F:mRNA binding"/>
    <property type="evidence" value="ECO:0007669"/>
    <property type="project" value="UniProtKB-ARBA"/>
</dbReference>
<evidence type="ECO:0000259" key="6">
    <source>
        <dbReference type="PROSITE" id="PS50126"/>
    </source>
</evidence>
<feature type="compositionally biased region" description="Low complexity" evidence="5">
    <location>
        <begin position="153"/>
        <end position="162"/>
    </location>
</feature>
<evidence type="ECO:0000313" key="7">
    <source>
        <dbReference type="EMBL" id="QDT52200.1"/>
    </source>
</evidence>
<feature type="region of interest" description="Disordered" evidence="5">
    <location>
        <begin position="133"/>
        <end position="163"/>
    </location>
</feature>
<reference evidence="7 8" key="1">
    <citation type="submission" date="2019-02" db="EMBL/GenBank/DDBJ databases">
        <title>Deep-cultivation of Planctomycetes and their phenomic and genomic characterization uncovers novel biology.</title>
        <authorList>
            <person name="Wiegand S."/>
            <person name="Jogler M."/>
            <person name="Boedeker C."/>
            <person name="Pinto D."/>
            <person name="Vollmers J."/>
            <person name="Rivas-Marin E."/>
            <person name="Kohn T."/>
            <person name="Peeters S.H."/>
            <person name="Heuer A."/>
            <person name="Rast P."/>
            <person name="Oberbeckmann S."/>
            <person name="Bunk B."/>
            <person name="Jeske O."/>
            <person name="Meyerdierks A."/>
            <person name="Storesund J.E."/>
            <person name="Kallscheuer N."/>
            <person name="Luecker S."/>
            <person name="Lage O.M."/>
            <person name="Pohl T."/>
            <person name="Merkel B.J."/>
            <person name="Hornburger P."/>
            <person name="Mueller R.-W."/>
            <person name="Bruemmer F."/>
            <person name="Labrenz M."/>
            <person name="Spormann A.M."/>
            <person name="Op den Camp H."/>
            <person name="Overmann J."/>
            <person name="Amann R."/>
            <person name="Jetten M.S.M."/>
            <person name="Mascher T."/>
            <person name="Medema M.H."/>
            <person name="Devos D.P."/>
            <person name="Kaster A.-K."/>
            <person name="Ovreas L."/>
            <person name="Rohde M."/>
            <person name="Galperin M.Y."/>
            <person name="Jogler C."/>
        </authorList>
    </citation>
    <scope>NUCLEOTIDE SEQUENCE [LARGE SCALE GENOMIC DNA]</scope>
    <source>
        <strain evidence="7 8">Pan44</strain>
    </source>
</reference>
<dbReference type="GO" id="GO:0006412">
    <property type="term" value="P:translation"/>
    <property type="evidence" value="ECO:0007669"/>
    <property type="project" value="TreeGrafter"/>
</dbReference>
<feature type="compositionally biased region" description="Polar residues" evidence="5">
    <location>
        <begin position="1"/>
        <end position="18"/>
    </location>
</feature>
<dbReference type="KEGG" id="ccos:Pan44_02090"/>
<name>A0A517S7U2_9PLAN</name>
<dbReference type="InterPro" id="IPR003029">
    <property type="entry name" value="S1_domain"/>
</dbReference>
<gene>
    <name evidence="7" type="primary">rpsA_1</name>
    <name evidence="7" type="ORF">Pan44_02090</name>
</gene>
<keyword evidence="2 7" id="KW-0689">Ribosomal protein</keyword>
<dbReference type="SMART" id="SM00316">
    <property type="entry name" value="S1"/>
    <property type="match status" value="4"/>
</dbReference>
<dbReference type="EMBL" id="CP036271">
    <property type="protein sequence ID" value="QDT52200.1"/>
    <property type="molecule type" value="Genomic_DNA"/>
</dbReference>
<dbReference type="Proteomes" id="UP000315700">
    <property type="component" value="Chromosome"/>
</dbReference>
<feature type="compositionally biased region" description="Gly residues" evidence="5">
    <location>
        <begin position="516"/>
        <end position="530"/>
    </location>
</feature>
<dbReference type="GO" id="GO:1990904">
    <property type="term" value="C:ribonucleoprotein complex"/>
    <property type="evidence" value="ECO:0007669"/>
    <property type="project" value="UniProtKB-KW"/>
</dbReference>
<feature type="region of interest" description="Disordered" evidence="5">
    <location>
        <begin position="486"/>
        <end position="537"/>
    </location>
</feature>
<evidence type="ECO:0000313" key="8">
    <source>
        <dbReference type="Proteomes" id="UP000315700"/>
    </source>
</evidence>
<feature type="domain" description="S1 motif" evidence="6">
    <location>
        <begin position="163"/>
        <end position="225"/>
    </location>
</feature>
<dbReference type="Pfam" id="PF00575">
    <property type="entry name" value="S1"/>
    <property type="match status" value="4"/>
</dbReference>
<dbReference type="OrthoDB" id="9804077at2"/>
<comment type="function">
    <text evidence="4">Binds mRNA; thus facilitating recognition of the initiation point. It is needed to translate mRNA with a short Shine-Dalgarno (SD) purine-rich sequence.</text>
</comment>
<dbReference type="GO" id="GO:0005840">
    <property type="term" value="C:ribosome"/>
    <property type="evidence" value="ECO:0007669"/>
    <property type="project" value="UniProtKB-KW"/>
</dbReference>
<dbReference type="InterPro" id="IPR050437">
    <property type="entry name" value="Ribos_protein_bS1-like"/>
</dbReference>
<dbReference type="GO" id="GO:0005737">
    <property type="term" value="C:cytoplasm"/>
    <property type="evidence" value="ECO:0007669"/>
    <property type="project" value="UniProtKB-ARBA"/>
</dbReference>
<feature type="compositionally biased region" description="Low complexity" evidence="5">
    <location>
        <begin position="19"/>
        <end position="43"/>
    </location>
</feature>
<dbReference type="CDD" id="cd05688">
    <property type="entry name" value="S1_RPS1_repeat_ec3"/>
    <property type="match status" value="1"/>
</dbReference>
<dbReference type="FunFam" id="2.40.50.140:FF:000051">
    <property type="entry name" value="RNA-binding transcriptional accessory protein"/>
    <property type="match status" value="1"/>
</dbReference>
<dbReference type="SUPFAM" id="SSF50249">
    <property type="entry name" value="Nucleic acid-binding proteins"/>
    <property type="match status" value="4"/>
</dbReference>
<sequence>MSSEPGTGATQESATPVQSDEASAVAVASAAETSPEAAAAGEAQRPKVRLNPAADPGQLKARPSIDAPEASASEPAAADVPAEEALAAAAKAEVTMSSLPPAPPARAVEIPRDVSLDADTEAAIAAAIAGGGLDAQPVPVTPPPSSTEEADADAPPASDLASGTKLTGTVQTVHGDNVFLDFGLRTTGVVSLRQFPPAKPPQAGDKVDVVVDRVDEKDGLALCNLPRGRSKVSGDWDAISVGQVVDCFVEKTNKGGLEVKCGSLRGFMPASQVEMGYVATLDSYVGQKFRAQVTEVKPARRRLILSRRAIIAEEREAAEKEAMQNLGPGQSLTGRVKTIKDYGAFIDLGGVDGFLHIGQMSWVRINHPSEILKEGQQVEVQVLSVDKDTKKISLGMRQLSANPWSLASDKYAKGTNVTGKVTRVEPFGAFIELEPGVEGLVHISELDHKRIKRVTEVLDVGQMVEVQCLEVDPGRKRISLSVKALRAKPEAPPKPQDEDLAPGKGEVYQRKTKGPLKGGMGGTNAGGLFGNPGDFAR</sequence>